<gene>
    <name evidence="2" type="ORF">J8N05_35380</name>
</gene>
<accession>A0A940YAD9</accession>
<dbReference type="Proteomes" id="UP000677413">
    <property type="component" value="Unassembled WGS sequence"/>
</dbReference>
<keyword evidence="3" id="KW-1185">Reference proteome</keyword>
<proteinExistence type="predicted"/>
<evidence type="ECO:0000313" key="3">
    <source>
        <dbReference type="Proteomes" id="UP000677413"/>
    </source>
</evidence>
<sequence length="669" mass="70253">MATEPPSGDTPDTGSAFDIGIGADTGPGSRSGAVPEPSGGPHGPHGRGGQPDDLALRLCQALVCAAVDPALSSVLLFDLEPQLLDGVARLFGRLLAGARQPGAPLVVLGATSRDEDLWTRPVLRQEADGIAFRLEPGPLIQADDRTGAPPPVVLVPDLCRLSVAGMRGAVQLLGADVAVVEQAGLRHEARPRARWLAACSSADAGRISNHLLDRFAIRLPVAGLTTLDVEQLLGALPPTWLAASARAVDDTGAPPVAVADDTVVRVARLLGPDTGVRRQLALARLARALAALEGEGTARVEHCDAAARLMGLAVADTPRAPEPAAGAAAAVPPPPRLIPRPRGDTGKHGQGEQTERRRAEAGQALLETEPAEGIGSAPGGTPTALTTPYPEDSAGVLRDFAPLRSPWQRTAGTDTRRGVVIGSRRARDLNDLAYVRTVREAALHQRVRRAEHFTVSAADLHCHVRAGAPERMLVLVLDHTCRGDWDWQDVLAPYLQWAYTVRAAVHVVEIGGAEAADELRAESFALRSVRDPRLLAALYRPLGRASPLAHGIEQAARALRRAFRQHGSGLAEAWLVVVTDGRGNIPLRASHTGRLSGPVGAEGVEDALRAAADIRAMDRTRLRVVVVDAGREPYGSLPFTLADTLGGIVIDGQGGRGPDADGRGNAGEW</sequence>
<dbReference type="RefSeq" id="WP_210889851.1">
    <property type="nucleotide sequence ID" value="NZ_JAGPYQ010000001.1"/>
</dbReference>
<name>A0A940YAD9_9ACTN</name>
<feature type="compositionally biased region" description="Gly residues" evidence="1">
    <location>
        <begin position="40"/>
        <end position="49"/>
    </location>
</feature>
<feature type="compositionally biased region" description="Basic and acidic residues" evidence="1">
    <location>
        <begin position="341"/>
        <end position="360"/>
    </location>
</feature>
<evidence type="ECO:0000256" key="1">
    <source>
        <dbReference type="SAM" id="MobiDB-lite"/>
    </source>
</evidence>
<comment type="caution">
    <text evidence="2">The sequence shown here is derived from an EMBL/GenBank/DDBJ whole genome shotgun (WGS) entry which is preliminary data.</text>
</comment>
<organism evidence="2 3">
    <name type="scientific">Streptomyces liliiviolaceus</name>
    <dbReference type="NCBI Taxonomy" id="2823109"/>
    <lineage>
        <taxon>Bacteria</taxon>
        <taxon>Bacillati</taxon>
        <taxon>Actinomycetota</taxon>
        <taxon>Actinomycetes</taxon>
        <taxon>Kitasatosporales</taxon>
        <taxon>Streptomycetaceae</taxon>
        <taxon>Streptomyces</taxon>
    </lineage>
</organism>
<reference evidence="2 3" key="1">
    <citation type="submission" date="2021-04" db="EMBL/GenBank/DDBJ databases">
        <authorList>
            <person name="Tang X."/>
            <person name="Zhou X."/>
            <person name="Chen X."/>
            <person name="Cernava T."/>
            <person name="Zhang C."/>
        </authorList>
    </citation>
    <scope>NUCLEOTIDE SEQUENCE [LARGE SCALE GENOMIC DNA]</scope>
    <source>
        <strain evidence="2 3">BH-SS-21</strain>
    </source>
</reference>
<dbReference type="EMBL" id="JAGPYQ010000001">
    <property type="protein sequence ID" value="MBQ0853449.1"/>
    <property type="molecule type" value="Genomic_DNA"/>
</dbReference>
<evidence type="ECO:0000313" key="2">
    <source>
        <dbReference type="EMBL" id="MBQ0853449.1"/>
    </source>
</evidence>
<feature type="compositionally biased region" description="Low complexity" evidence="1">
    <location>
        <begin position="379"/>
        <end position="390"/>
    </location>
</feature>
<feature type="region of interest" description="Disordered" evidence="1">
    <location>
        <begin position="1"/>
        <end position="51"/>
    </location>
</feature>
<dbReference type="AlphaFoldDB" id="A0A940YAD9"/>
<feature type="region of interest" description="Disordered" evidence="1">
    <location>
        <begin position="320"/>
        <end position="393"/>
    </location>
</feature>
<protein>
    <submittedName>
        <fullName evidence="2">Magnesium chelatase</fullName>
    </submittedName>
</protein>